<dbReference type="GO" id="GO:0000184">
    <property type="term" value="P:nuclear-transcribed mRNA catabolic process, nonsense-mediated decay"/>
    <property type="evidence" value="ECO:0007669"/>
    <property type="project" value="UniProtKB-KW"/>
</dbReference>
<feature type="compositionally biased region" description="Basic and acidic residues" evidence="2">
    <location>
        <begin position="1949"/>
        <end position="1970"/>
    </location>
</feature>
<accession>A0A915NWF2</accession>
<keyword evidence="1" id="KW-0866">Nonsense-mediated mRNA decay</keyword>
<dbReference type="PROSITE" id="PS51190">
    <property type="entry name" value="FATC"/>
    <property type="match status" value="1"/>
</dbReference>
<dbReference type="Pfam" id="PF02260">
    <property type="entry name" value="FATC"/>
    <property type="match status" value="1"/>
</dbReference>
<dbReference type="Proteomes" id="UP000887560">
    <property type="component" value="Unplaced"/>
</dbReference>
<evidence type="ECO:0000256" key="2">
    <source>
        <dbReference type="SAM" id="MobiDB-lite"/>
    </source>
</evidence>
<sequence length="2002" mass="230422">MEINENHCMVGEQKNKGTEHLRSNVSTAVEHSASKSFRALDPSDIAHLQRVYPEIVDELKDSFTRLKTAGVDWRCVKNEERRLLSCLSSFIPLLRGLNPSLFSLLFEILPIDDLWIVNNSANTHFALLRLTFTYAQTHDQFLSSSELLQNGHSVGDNSTQMGVVSSPSKSSSSSTDQLTNKYFGQILVKISSLLNLFELLDARTQSLVISWLLKLTSGISDQFRAVKELKTVFTLRSSMLNTFFKLHKFKSPEQRKLFLRCMYKMQTFNLLQQDDQRSRQLRNNFIKVFLQNASKLSCEHFRILWTRTPFTFLIKLFGLIEYSQQQFLLNGQPQLDNFENIEIRQQQNLGQPLMEIYEFNLIANFLFNQKCIGIEIDELTISKDWIQSASEFLRENLIPSTKNAKNILSLSSEQSNQPPASILRDWNFIIGHFALYCIANRMRTPVGSNPLETFTKFENELRSLFASILLRKPQDFNQKQSLQVGSDENWRSDAKPENTEKRVLRSVEDWFRVRMLQYSIECIDKLMCFAVRGSVLEIAENLALNSRQFFLVNESSCTDWFTRTTLPLMGVAFSNGNFSQIVRLAVPIFNEVEKKYSLSGSRVRLDSSTAFVICWLIRSFVELGSPQAIYGVKRFAEKMFFSNELSFEWCKSAALMAEARIEEALEGFLAFHKLQISQKENKKDDNDESKIGIKSQVHILRAVEEMALRAVSILRIPKITKRIFDAFTCQPSLAIIEDDKATKLQKQFSDVQWKRLVALSSWDQIDQASISENHNLQKHKFLAWESRGRLIDAEIEALRLFRLRKMRMCGDLYEDDGTNISDSLFALQDDLSDSAHFILLSGTEHTDGLEHSRYALLHAICTGIQHLQKGGGQQFVYSTRQSMRSPSKQQQSQNGGIPFLLEFDFAEFLREWKSETFHRLELGQMYCSWMERLYGGQQKEYSYLLRKMHRDMAQLAIESGNSQLAAVHSWMTTSTSPSPQQQYVNDFEPIIANGVNSSINFAAMVPQMLQQQAFTPAMFSPGLDQQQHYFAPQIVPMIQQQPFDNKMISTIPPNTSQVLLSEEFDGDSVKLLPTEVSILGQFGIDTSSVNGHRFEQLLGEQPQLEQTAFKDFWLSVKHRQYRLFELALHSHLLFLENLFPGKSHVQTMEVLLRFLKMLTKQPEWFVRIMNISGGGEMNFWMERIAVDVWTDVIPQLFSYLNHSNSIVRSIISLLLDTIGLHIPHAICYQAIVIAEQLDDFDIFMNIKRKQSTIKTLDNKDCNEEVNSNVDTKEATEELLDNQESSLKYQQTNLVECCRALVNSLSGSHPLLVGETRTFWFESSLKYQQTNLVECCRALVNSLSGSHPLLVGETRTFCNALKRIALLSDEHWLYVLSQFDQQLNRLFRTLASLPAAMQTQQHLKQKQNICSYLEKVHFSLNALFNKTCVDCDEFTQSENDLQFIADFAEQIRESLDILIEQNSVGNYRKAWEPFRKILSDLNKRALKRASLCLNVAKISPILSEMNSTAIPLPGQEHCPFNEIVTLQKMSSIAYVLPTKTRPKKISFIGNDGKTYTFLFKGQENLYIDARLMQLLRMCNTIFADPKNQRQMDTRPPYHTAATYSVTPLGARCGLIQWVEGSTPLFQLYWKWRVRRAKFLAELEENKLNKQQGNPNNVLKRGGGLIDISQKQKTDKSAITTSTEPERPIEHFFNKLRAVFAENVFFYFFIFIFFLSILKDIAKERVADRRRWPPKLVMRVLHELIDETPRDILAKEIWMHSATSAAWWERTHNFARLGDRHLDNVLINLNTGQVVHVDWNVCFGKGKHLRVPEIVEFRLTGNIVHALGPTKVEGIFRLSCERVLEMLREDKQVLLFLLDTFKFDSMLDLSSLQSASTTRKTHEEMASEVINRIEKKLLGYELIYNRSNVHSKDIEGINNNNIMASGMLRLPKVNTGEENTNDEGEELNEEDLSKARDLKKEPTPSSEWKESEQLSVLEQVDLLINESTDLSNLALMYEGWTSWV</sequence>
<dbReference type="Pfam" id="PF15785">
    <property type="entry name" value="SMG1"/>
    <property type="match status" value="1"/>
</dbReference>
<feature type="domain" description="FATC" evidence="5">
    <location>
        <begin position="1970"/>
        <end position="2002"/>
    </location>
</feature>
<proteinExistence type="predicted"/>
<reference evidence="7" key="1">
    <citation type="submission" date="2022-11" db="UniProtKB">
        <authorList>
            <consortium name="WormBaseParasite"/>
        </authorList>
    </citation>
    <scope>IDENTIFICATION</scope>
</reference>
<keyword evidence="6" id="KW-1185">Reference proteome</keyword>
<keyword evidence="3" id="KW-1133">Transmembrane helix</keyword>
<organism evidence="6 7">
    <name type="scientific">Meloidogyne floridensis</name>
    <dbReference type="NCBI Taxonomy" id="298350"/>
    <lineage>
        <taxon>Eukaryota</taxon>
        <taxon>Metazoa</taxon>
        <taxon>Ecdysozoa</taxon>
        <taxon>Nematoda</taxon>
        <taxon>Chromadorea</taxon>
        <taxon>Rhabditida</taxon>
        <taxon>Tylenchina</taxon>
        <taxon>Tylenchomorpha</taxon>
        <taxon>Tylenchoidea</taxon>
        <taxon>Meloidogynidae</taxon>
        <taxon>Meloidogyninae</taxon>
        <taxon>Meloidogyne</taxon>
    </lineage>
</organism>
<feature type="transmembrane region" description="Helical" evidence="3">
    <location>
        <begin position="1702"/>
        <end position="1720"/>
    </location>
</feature>
<feature type="domain" description="PI3K/PI4K catalytic" evidence="4">
    <location>
        <begin position="1528"/>
        <end position="1916"/>
    </location>
</feature>
<name>A0A915NWF2_9BILA</name>
<evidence type="ECO:0000256" key="1">
    <source>
        <dbReference type="ARBA" id="ARBA00023161"/>
    </source>
</evidence>
<evidence type="ECO:0000259" key="5">
    <source>
        <dbReference type="PROSITE" id="PS51190"/>
    </source>
</evidence>
<evidence type="ECO:0000313" key="6">
    <source>
        <dbReference type="Proteomes" id="UP000887560"/>
    </source>
</evidence>
<dbReference type="PANTHER" id="PTHR11139">
    <property type="entry name" value="ATAXIA TELANGIECTASIA MUTATED ATM -RELATED"/>
    <property type="match status" value="1"/>
</dbReference>
<dbReference type="InterPro" id="IPR031559">
    <property type="entry name" value="SMG1"/>
</dbReference>
<dbReference type="SMART" id="SM00146">
    <property type="entry name" value="PI3Kc"/>
    <property type="match status" value="1"/>
</dbReference>
<dbReference type="SUPFAM" id="SSF56112">
    <property type="entry name" value="Protein kinase-like (PK-like)"/>
    <property type="match status" value="1"/>
</dbReference>
<dbReference type="InterPro" id="IPR011009">
    <property type="entry name" value="Kinase-like_dom_sf"/>
</dbReference>
<dbReference type="GO" id="GO:0004674">
    <property type="term" value="F:protein serine/threonine kinase activity"/>
    <property type="evidence" value="ECO:0007669"/>
    <property type="project" value="InterPro"/>
</dbReference>
<feature type="region of interest" description="Disordered" evidence="2">
    <location>
        <begin position="1931"/>
        <end position="1970"/>
    </location>
</feature>
<evidence type="ECO:0000313" key="7">
    <source>
        <dbReference type="WBParaSite" id="scf7180000420953.g5991"/>
    </source>
</evidence>
<dbReference type="InterPro" id="IPR000403">
    <property type="entry name" value="PI3/4_kinase_cat_dom"/>
</dbReference>
<dbReference type="SMART" id="SM01343">
    <property type="entry name" value="FATC"/>
    <property type="match status" value="1"/>
</dbReference>
<dbReference type="Gene3D" id="1.10.1070.11">
    <property type="entry name" value="Phosphatidylinositol 3-/4-kinase, catalytic domain"/>
    <property type="match status" value="1"/>
</dbReference>
<dbReference type="InterPro" id="IPR050517">
    <property type="entry name" value="DDR_Repair_Kinase"/>
</dbReference>
<dbReference type="WBParaSite" id="scf7180000420953.g5991">
    <property type="protein sequence ID" value="scf7180000420953.g5991"/>
    <property type="gene ID" value="scf7180000420953.g5991"/>
</dbReference>
<dbReference type="Pfam" id="PF00454">
    <property type="entry name" value="PI3_PI4_kinase"/>
    <property type="match status" value="2"/>
</dbReference>
<dbReference type="InterPro" id="IPR003152">
    <property type="entry name" value="FATC_dom"/>
</dbReference>
<evidence type="ECO:0000256" key="3">
    <source>
        <dbReference type="SAM" id="Phobius"/>
    </source>
</evidence>
<dbReference type="GO" id="GO:0005634">
    <property type="term" value="C:nucleus"/>
    <property type="evidence" value="ECO:0007669"/>
    <property type="project" value="TreeGrafter"/>
</dbReference>
<dbReference type="PROSITE" id="PS50290">
    <property type="entry name" value="PI3_4_KINASE_3"/>
    <property type="match status" value="1"/>
</dbReference>
<feature type="compositionally biased region" description="Acidic residues" evidence="2">
    <location>
        <begin position="1937"/>
        <end position="1948"/>
    </location>
</feature>
<evidence type="ECO:0000259" key="4">
    <source>
        <dbReference type="PROSITE" id="PS50290"/>
    </source>
</evidence>
<dbReference type="InterPro" id="IPR036940">
    <property type="entry name" value="PI3/4_kinase_cat_sf"/>
</dbReference>
<keyword evidence="3" id="KW-0812">Transmembrane</keyword>
<keyword evidence="3" id="KW-0472">Membrane</keyword>
<protein>
    <submittedName>
        <fullName evidence="7">Non-specific serine/threonine protein kinase</fullName>
    </submittedName>
</protein>
<dbReference type="Gene3D" id="3.30.1010.10">
    <property type="entry name" value="Phosphatidylinositol 3-kinase Catalytic Subunit, Chain A, domain 4"/>
    <property type="match status" value="1"/>
</dbReference>